<evidence type="ECO:0000313" key="4">
    <source>
        <dbReference type="Proteomes" id="UP000019486"/>
    </source>
</evidence>
<proteinExistence type="predicted"/>
<dbReference type="AlphaFoldDB" id="W9GWC0"/>
<dbReference type="EMBL" id="AVFL01000020">
    <property type="protein sequence ID" value="EWY38185.1"/>
    <property type="molecule type" value="Genomic_DNA"/>
</dbReference>
<keyword evidence="1" id="KW-0238">DNA-binding</keyword>
<dbReference type="RefSeq" id="WP_051512853.1">
    <property type="nucleotide sequence ID" value="NZ_AVFL01000020.1"/>
</dbReference>
<dbReference type="STRING" id="1385369.N825_14850"/>
<comment type="caution">
    <text evidence="3">The sequence shown here is derived from an EMBL/GenBank/DDBJ whole genome shotgun (WGS) entry which is preliminary data.</text>
</comment>
<dbReference type="PROSITE" id="PS01332">
    <property type="entry name" value="HTH_RRF2_1"/>
    <property type="match status" value="1"/>
</dbReference>
<dbReference type="PANTHER" id="PTHR33221:SF5">
    <property type="entry name" value="HTH-TYPE TRANSCRIPTIONAL REGULATOR ISCR"/>
    <property type="match status" value="1"/>
</dbReference>
<sequence length="162" mass="17734">MLSQKAKYALRALLMLAERSEDDLVMIADIAERENVPRKFLEAILLDLRKRGLLDSRRGKNGGYRLAKPPAAISFGEIIRIVDGPLAPLPCASKSGFRPCEDCTDVDTCSVRWLMLRVRDATADILDNCSLADGLKHRRATGVLPGEDVPDDMPGSMAATPL</sequence>
<dbReference type="InterPro" id="IPR036390">
    <property type="entry name" value="WH_DNA-bd_sf"/>
</dbReference>
<dbReference type="PATRIC" id="fig|1385369.3.peg.4841"/>
<dbReference type="OrthoDB" id="9802344at2"/>
<protein>
    <submittedName>
        <fullName evidence="3">Rrf2 family transcriptional regulator</fullName>
    </submittedName>
</protein>
<evidence type="ECO:0000256" key="1">
    <source>
        <dbReference type="ARBA" id="ARBA00023125"/>
    </source>
</evidence>
<dbReference type="SUPFAM" id="SSF46785">
    <property type="entry name" value="Winged helix' DNA-binding domain"/>
    <property type="match status" value="1"/>
</dbReference>
<dbReference type="InterPro" id="IPR036388">
    <property type="entry name" value="WH-like_DNA-bd_sf"/>
</dbReference>
<keyword evidence="4" id="KW-1185">Reference proteome</keyword>
<dbReference type="PANTHER" id="PTHR33221">
    <property type="entry name" value="WINGED HELIX-TURN-HELIX TRANSCRIPTIONAL REGULATOR, RRF2 FAMILY"/>
    <property type="match status" value="1"/>
</dbReference>
<name>W9GWC0_9PROT</name>
<organism evidence="3 4">
    <name type="scientific">Skermanella stibiiresistens SB22</name>
    <dbReference type="NCBI Taxonomy" id="1385369"/>
    <lineage>
        <taxon>Bacteria</taxon>
        <taxon>Pseudomonadati</taxon>
        <taxon>Pseudomonadota</taxon>
        <taxon>Alphaproteobacteria</taxon>
        <taxon>Rhodospirillales</taxon>
        <taxon>Azospirillaceae</taxon>
        <taxon>Skermanella</taxon>
    </lineage>
</organism>
<dbReference type="InterPro" id="IPR000944">
    <property type="entry name" value="Tscrpt_reg_Rrf2"/>
</dbReference>
<dbReference type="NCBIfam" id="TIGR00738">
    <property type="entry name" value="rrf2_super"/>
    <property type="match status" value="1"/>
</dbReference>
<reference evidence="3 4" key="1">
    <citation type="submission" date="2013-08" db="EMBL/GenBank/DDBJ databases">
        <title>The genome sequence of Skermanella stibiiresistens.</title>
        <authorList>
            <person name="Zhu W."/>
            <person name="Wang G."/>
        </authorList>
    </citation>
    <scope>NUCLEOTIDE SEQUENCE [LARGE SCALE GENOMIC DNA]</scope>
    <source>
        <strain evidence="3 4">SB22</strain>
    </source>
</reference>
<dbReference type="PROSITE" id="PS51197">
    <property type="entry name" value="HTH_RRF2_2"/>
    <property type="match status" value="1"/>
</dbReference>
<dbReference type="GO" id="GO:0003677">
    <property type="term" value="F:DNA binding"/>
    <property type="evidence" value="ECO:0007669"/>
    <property type="project" value="UniProtKB-KW"/>
</dbReference>
<dbReference type="Pfam" id="PF02082">
    <property type="entry name" value="Rrf2"/>
    <property type="match status" value="1"/>
</dbReference>
<evidence type="ECO:0000313" key="3">
    <source>
        <dbReference type="EMBL" id="EWY38185.1"/>
    </source>
</evidence>
<dbReference type="GO" id="GO:0005829">
    <property type="term" value="C:cytosol"/>
    <property type="evidence" value="ECO:0007669"/>
    <property type="project" value="TreeGrafter"/>
</dbReference>
<accession>W9GWC0</accession>
<feature type="region of interest" description="Disordered" evidence="2">
    <location>
        <begin position="142"/>
        <end position="162"/>
    </location>
</feature>
<evidence type="ECO:0000256" key="2">
    <source>
        <dbReference type="SAM" id="MobiDB-lite"/>
    </source>
</evidence>
<dbReference type="Proteomes" id="UP000019486">
    <property type="component" value="Unassembled WGS sequence"/>
</dbReference>
<dbReference type="InterPro" id="IPR030489">
    <property type="entry name" value="TR_Rrf2-type_CS"/>
</dbReference>
<dbReference type="GO" id="GO:0003700">
    <property type="term" value="F:DNA-binding transcription factor activity"/>
    <property type="evidence" value="ECO:0007669"/>
    <property type="project" value="TreeGrafter"/>
</dbReference>
<dbReference type="Gene3D" id="1.10.10.10">
    <property type="entry name" value="Winged helix-like DNA-binding domain superfamily/Winged helix DNA-binding domain"/>
    <property type="match status" value="1"/>
</dbReference>
<gene>
    <name evidence="3" type="ORF">N825_14850</name>
</gene>